<reference evidence="3 4" key="1">
    <citation type="journal article" date="2014" name="Nat. Commun.">
        <title>Klebsormidium flaccidum genome reveals primary factors for plant terrestrial adaptation.</title>
        <authorList>
            <person name="Hori K."/>
            <person name="Maruyama F."/>
            <person name="Fujisawa T."/>
            <person name="Togashi T."/>
            <person name="Yamamoto N."/>
            <person name="Seo M."/>
            <person name="Sato S."/>
            <person name="Yamada T."/>
            <person name="Mori H."/>
            <person name="Tajima N."/>
            <person name="Moriyama T."/>
            <person name="Ikeuchi M."/>
            <person name="Watanabe M."/>
            <person name="Wada H."/>
            <person name="Kobayashi K."/>
            <person name="Saito M."/>
            <person name="Masuda T."/>
            <person name="Sasaki-Sekimoto Y."/>
            <person name="Mashiguchi K."/>
            <person name="Awai K."/>
            <person name="Shimojima M."/>
            <person name="Masuda S."/>
            <person name="Iwai M."/>
            <person name="Nobusawa T."/>
            <person name="Narise T."/>
            <person name="Kondo S."/>
            <person name="Saito H."/>
            <person name="Sato R."/>
            <person name="Murakawa M."/>
            <person name="Ihara Y."/>
            <person name="Oshima-Yamada Y."/>
            <person name="Ohtaka K."/>
            <person name="Satoh M."/>
            <person name="Sonobe K."/>
            <person name="Ishii M."/>
            <person name="Ohtani R."/>
            <person name="Kanamori-Sato M."/>
            <person name="Honoki R."/>
            <person name="Miyazaki D."/>
            <person name="Mochizuki H."/>
            <person name="Umetsu J."/>
            <person name="Higashi K."/>
            <person name="Shibata D."/>
            <person name="Kamiya Y."/>
            <person name="Sato N."/>
            <person name="Nakamura Y."/>
            <person name="Tabata S."/>
            <person name="Ida S."/>
            <person name="Kurokawa K."/>
            <person name="Ohta H."/>
        </authorList>
    </citation>
    <scope>NUCLEOTIDE SEQUENCE [LARGE SCALE GENOMIC DNA]</scope>
    <source>
        <strain evidence="3 4">NIES-2285</strain>
    </source>
</reference>
<dbReference type="EMBL" id="DF238486">
    <property type="protein sequence ID" value="GAQ93445.1"/>
    <property type="molecule type" value="Genomic_DNA"/>
</dbReference>
<dbReference type="AlphaFoldDB" id="A0A1Y1IRB5"/>
<dbReference type="InterPro" id="IPR001584">
    <property type="entry name" value="Integrase_cat-core"/>
</dbReference>
<dbReference type="Proteomes" id="UP000054558">
    <property type="component" value="Unassembled WGS sequence"/>
</dbReference>
<dbReference type="GO" id="GO:0003676">
    <property type="term" value="F:nucleic acid binding"/>
    <property type="evidence" value="ECO:0007669"/>
    <property type="project" value="InterPro"/>
</dbReference>
<sequence length="268" mass="30087">MHARWANILLEYDFEIVHRSGLKNLDADGLSGNPLPSDHDSTDARMDRRVSEPELGIISACLARLVGPTTDEDSVVRAMPAALPAAPPRDQPIDPEFPVNLDRDIRHDEPRVNLIRRVHLDVGHYGVKKTYSLLEPIYWWVGMYRDVQKEVSTCVVCDRVKATFEVKDPELKPLPIMGMFYRWGIDLFKMPFPSAAGNQYVVVMIEHFSKWIEIAAIPAKTAENVKAACIEVSARYGAPAEVLTDQGTEFEGLFAALLLALYIDHCIT</sequence>
<dbReference type="PROSITE" id="PS50994">
    <property type="entry name" value="INTEGRASE"/>
    <property type="match status" value="1"/>
</dbReference>
<dbReference type="STRING" id="105231.A0A1Y1IRB5"/>
<dbReference type="Pfam" id="PF00665">
    <property type="entry name" value="rve"/>
    <property type="match status" value="1"/>
</dbReference>
<dbReference type="PANTHER" id="PTHR37984">
    <property type="entry name" value="PROTEIN CBG26694"/>
    <property type="match status" value="1"/>
</dbReference>
<dbReference type="SUPFAM" id="SSF53098">
    <property type="entry name" value="Ribonuclease H-like"/>
    <property type="match status" value="1"/>
</dbReference>
<keyword evidence="4" id="KW-1185">Reference proteome</keyword>
<evidence type="ECO:0000313" key="4">
    <source>
        <dbReference type="Proteomes" id="UP000054558"/>
    </source>
</evidence>
<name>A0A1Y1IRB5_KLENI</name>
<feature type="domain" description="Integrase catalytic" evidence="2">
    <location>
        <begin position="171"/>
        <end position="268"/>
    </location>
</feature>
<evidence type="ECO:0000256" key="1">
    <source>
        <dbReference type="SAM" id="MobiDB-lite"/>
    </source>
</evidence>
<proteinExistence type="predicted"/>
<dbReference type="OMA" id="MIISECH"/>
<accession>A0A1Y1IRB5</accession>
<dbReference type="Gene3D" id="1.10.340.70">
    <property type="match status" value="1"/>
</dbReference>
<dbReference type="OrthoDB" id="2016337at2759"/>
<evidence type="ECO:0000259" key="2">
    <source>
        <dbReference type="PROSITE" id="PS50994"/>
    </source>
</evidence>
<dbReference type="InterPro" id="IPR050951">
    <property type="entry name" value="Retrovirus_Pol_polyprotein"/>
</dbReference>
<protein>
    <submittedName>
        <fullName evidence="3">Transposon-like protein with ribonuclease H-like domain and integrase-like domain</fullName>
    </submittedName>
</protein>
<gene>
    <name evidence="3" type="ORF">KFL_015370010</name>
</gene>
<dbReference type="InterPro" id="IPR041588">
    <property type="entry name" value="Integrase_H2C2"/>
</dbReference>
<dbReference type="Gene3D" id="3.30.420.10">
    <property type="entry name" value="Ribonuclease H-like superfamily/Ribonuclease H"/>
    <property type="match status" value="1"/>
</dbReference>
<feature type="region of interest" description="Disordered" evidence="1">
    <location>
        <begin position="25"/>
        <end position="44"/>
    </location>
</feature>
<dbReference type="InterPro" id="IPR036397">
    <property type="entry name" value="RNaseH_sf"/>
</dbReference>
<dbReference type="Pfam" id="PF17921">
    <property type="entry name" value="Integrase_H2C2"/>
    <property type="match status" value="1"/>
</dbReference>
<dbReference type="PANTHER" id="PTHR37984:SF5">
    <property type="entry name" value="PROTEIN NYNRIN-LIKE"/>
    <property type="match status" value="1"/>
</dbReference>
<evidence type="ECO:0000313" key="3">
    <source>
        <dbReference type="EMBL" id="GAQ93445.1"/>
    </source>
</evidence>
<dbReference type="InterPro" id="IPR012337">
    <property type="entry name" value="RNaseH-like_sf"/>
</dbReference>
<organism evidence="3 4">
    <name type="scientific">Klebsormidium nitens</name>
    <name type="common">Green alga</name>
    <name type="synonym">Ulothrix nitens</name>
    <dbReference type="NCBI Taxonomy" id="105231"/>
    <lineage>
        <taxon>Eukaryota</taxon>
        <taxon>Viridiplantae</taxon>
        <taxon>Streptophyta</taxon>
        <taxon>Klebsormidiophyceae</taxon>
        <taxon>Klebsormidiales</taxon>
        <taxon>Klebsormidiaceae</taxon>
        <taxon>Klebsormidium</taxon>
    </lineage>
</organism>
<dbReference type="GO" id="GO:0015074">
    <property type="term" value="P:DNA integration"/>
    <property type="evidence" value="ECO:0007669"/>
    <property type="project" value="InterPro"/>
</dbReference>